<keyword evidence="2" id="KW-1185">Reference proteome</keyword>
<dbReference type="AlphaFoldDB" id="A0A2R6WPP3"/>
<dbReference type="EMBL" id="KZ772740">
    <property type="protein sequence ID" value="PTQ35837.1"/>
    <property type="molecule type" value="Genomic_DNA"/>
</dbReference>
<protein>
    <submittedName>
        <fullName evidence="1">Uncharacterized protein</fullName>
    </submittedName>
</protein>
<evidence type="ECO:0000313" key="1">
    <source>
        <dbReference type="EMBL" id="PTQ35837.1"/>
    </source>
</evidence>
<gene>
    <name evidence="1" type="ORF">MARPO_0068s0052</name>
</gene>
<name>A0A2R6WPP3_MARPO</name>
<organism evidence="1 2">
    <name type="scientific">Marchantia polymorpha</name>
    <name type="common">Common liverwort</name>
    <name type="synonym">Marchantia aquatica</name>
    <dbReference type="NCBI Taxonomy" id="3197"/>
    <lineage>
        <taxon>Eukaryota</taxon>
        <taxon>Viridiplantae</taxon>
        <taxon>Streptophyta</taxon>
        <taxon>Embryophyta</taxon>
        <taxon>Marchantiophyta</taxon>
        <taxon>Marchantiopsida</taxon>
        <taxon>Marchantiidae</taxon>
        <taxon>Marchantiales</taxon>
        <taxon>Marchantiaceae</taxon>
        <taxon>Marchantia</taxon>
    </lineage>
</organism>
<proteinExistence type="predicted"/>
<sequence length="86" mass="9444">MAKFYSIISGHLSLLLRIANSPLALIQVKPVTHSTNQALNIFYPVIKSGRKVSIFVHFAQSHLQLCYIATVISTIRASVNASETGF</sequence>
<dbReference type="Proteomes" id="UP000244005">
    <property type="component" value="Unassembled WGS sequence"/>
</dbReference>
<accession>A0A2R6WPP3</accession>
<evidence type="ECO:0000313" key="2">
    <source>
        <dbReference type="Proteomes" id="UP000244005"/>
    </source>
</evidence>
<reference evidence="2" key="1">
    <citation type="journal article" date="2017" name="Cell">
        <title>Insights into land plant evolution garnered from the Marchantia polymorpha genome.</title>
        <authorList>
            <person name="Bowman J.L."/>
            <person name="Kohchi T."/>
            <person name="Yamato K.T."/>
            <person name="Jenkins J."/>
            <person name="Shu S."/>
            <person name="Ishizaki K."/>
            <person name="Yamaoka S."/>
            <person name="Nishihama R."/>
            <person name="Nakamura Y."/>
            <person name="Berger F."/>
            <person name="Adam C."/>
            <person name="Aki S.S."/>
            <person name="Althoff F."/>
            <person name="Araki T."/>
            <person name="Arteaga-Vazquez M.A."/>
            <person name="Balasubrmanian S."/>
            <person name="Barry K."/>
            <person name="Bauer D."/>
            <person name="Boehm C.R."/>
            <person name="Briginshaw L."/>
            <person name="Caballero-Perez J."/>
            <person name="Catarino B."/>
            <person name="Chen F."/>
            <person name="Chiyoda S."/>
            <person name="Chovatia M."/>
            <person name="Davies K.M."/>
            <person name="Delmans M."/>
            <person name="Demura T."/>
            <person name="Dierschke T."/>
            <person name="Dolan L."/>
            <person name="Dorantes-Acosta A.E."/>
            <person name="Eklund D.M."/>
            <person name="Florent S.N."/>
            <person name="Flores-Sandoval E."/>
            <person name="Fujiyama A."/>
            <person name="Fukuzawa H."/>
            <person name="Galik B."/>
            <person name="Grimanelli D."/>
            <person name="Grimwood J."/>
            <person name="Grossniklaus U."/>
            <person name="Hamada T."/>
            <person name="Haseloff J."/>
            <person name="Hetherington A.J."/>
            <person name="Higo A."/>
            <person name="Hirakawa Y."/>
            <person name="Hundley H.N."/>
            <person name="Ikeda Y."/>
            <person name="Inoue K."/>
            <person name="Inoue S.I."/>
            <person name="Ishida S."/>
            <person name="Jia Q."/>
            <person name="Kakita M."/>
            <person name="Kanazawa T."/>
            <person name="Kawai Y."/>
            <person name="Kawashima T."/>
            <person name="Kennedy M."/>
            <person name="Kinose K."/>
            <person name="Kinoshita T."/>
            <person name="Kohara Y."/>
            <person name="Koide E."/>
            <person name="Komatsu K."/>
            <person name="Kopischke S."/>
            <person name="Kubo M."/>
            <person name="Kyozuka J."/>
            <person name="Lagercrantz U."/>
            <person name="Lin S.S."/>
            <person name="Lindquist E."/>
            <person name="Lipzen A.M."/>
            <person name="Lu C.W."/>
            <person name="De Luna E."/>
            <person name="Martienssen R.A."/>
            <person name="Minamino N."/>
            <person name="Mizutani M."/>
            <person name="Mizutani M."/>
            <person name="Mochizuki N."/>
            <person name="Monte I."/>
            <person name="Mosher R."/>
            <person name="Nagasaki H."/>
            <person name="Nakagami H."/>
            <person name="Naramoto S."/>
            <person name="Nishitani K."/>
            <person name="Ohtani M."/>
            <person name="Okamoto T."/>
            <person name="Okumura M."/>
            <person name="Phillips J."/>
            <person name="Pollak B."/>
            <person name="Reinders A."/>
            <person name="Rovekamp M."/>
            <person name="Sano R."/>
            <person name="Sawa S."/>
            <person name="Schmid M.W."/>
            <person name="Shirakawa M."/>
            <person name="Solano R."/>
            <person name="Spunde A."/>
            <person name="Suetsugu N."/>
            <person name="Sugano S."/>
            <person name="Sugiyama A."/>
            <person name="Sun R."/>
            <person name="Suzuki Y."/>
            <person name="Takenaka M."/>
            <person name="Takezawa D."/>
            <person name="Tomogane H."/>
            <person name="Tsuzuki M."/>
            <person name="Ueda T."/>
            <person name="Umeda M."/>
            <person name="Ward J.M."/>
            <person name="Watanabe Y."/>
            <person name="Yazaki K."/>
            <person name="Yokoyama R."/>
            <person name="Yoshitake Y."/>
            <person name="Yotsui I."/>
            <person name="Zachgo S."/>
            <person name="Schmutz J."/>
        </authorList>
    </citation>
    <scope>NUCLEOTIDE SEQUENCE [LARGE SCALE GENOMIC DNA]</scope>
    <source>
        <strain evidence="2">Tak-1</strain>
    </source>
</reference>